<protein>
    <submittedName>
        <fullName evidence="1">Uncharacterized protein</fullName>
    </submittedName>
</protein>
<dbReference type="RefSeq" id="WP_252794873.1">
    <property type="nucleotide sequence ID" value="NZ_CP097121.1"/>
</dbReference>
<organism evidence="1 2">
    <name type="scientific">Fructilactobacillus carniphilus</name>
    <dbReference type="NCBI Taxonomy" id="2940297"/>
    <lineage>
        <taxon>Bacteria</taxon>
        <taxon>Bacillati</taxon>
        <taxon>Bacillota</taxon>
        <taxon>Bacilli</taxon>
        <taxon>Lactobacillales</taxon>
        <taxon>Lactobacillaceae</taxon>
        <taxon>Fructilactobacillus</taxon>
    </lineage>
</organism>
<proteinExistence type="predicted"/>
<dbReference type="EMBL" id="CP097121">
    <property type="protein sequence ID" value="USS90353.1"/>
    <property type="molecule type" value="Genomic_DNA"/>
</dbReference>
<gene>
    <name evidence="1" type="ORF">M3M37_05800</name>
</gene>
<name>A0ABY5BWK5_9LACO</name>
<evidence type="ECO:0000313" key="1">
    <source>
        <dbReference type="EMBL" id="USS90353.1"/>
    </source>
</evidence>
<accession>A0ABY5BWK5</accession>
<sequence length="116" mass="13986">MKSNLNHPENLICYLPFLKSQVNINSKYLIRYTMKRWPSQIGHESLLLLTEFEQVDNLINQMVVLVQNQKFQLGRLRKWQNHLFMVDENANLTEIKVQRNLKRQLFHVSLMLDKYN</sequence>
<keyword evidence="2" id="KW-1185">Reference proteome</keyword>
<reference evidence="1" key="1">
    <citation type="submission" date="2022-05" db="EMBL/GenBank/DDBJ databases">
        <authorList>
            <person name="Oliphant S.A."/>
            <person name="Watson-Haigh N.S."/>
            <person name="Sumby K.M."/>
            <person name="Gardner J.M."/>
            <person name="Jiranek V."/>
        </authorList>
    </citation>
    <scope>NUCLEOTIDE SEQUENCE</scope>
    <source>
        <strain evidence="1">KI4_A6</strain>
    </source>
</reference>
<evidence type="ECO:0000313" key="2">
    <source>
        <dbReference type="Proteomes" id="UP001056164"/>
    </source>
</evidence>
<dbReference type="Proteomes" id="UP001056164">
    <property type="component" value="Chromosome"/>
</dbReference>